<dbReference type="RefSeq" id="WP_048166968.1">
    <property type="nucleotide sequence ID" value="NZ_CP009501.1"/>
</dbReference>
<dbReference type="AlphaFoldDB" id="A0A0E3KPH7"/>
<dbReference type="InterPro" id="IPR017896">
    <property type="entry name" value="4Fe4S_Fe-S-bd"/>
</dbReference>
<dbReference type="Gene3D" id="3.30.70.20">
    <property type="match status" value="1"/>
</dbReference>
<dbReference type="HOGENOM" id="CLU_067767_0_0_2"/>
<dbReference type="STRING" id="523844.MSTHT_1104"/>
<evidence type="ECO:0000313" key="3">
    <source>
        <dbReference type="Proteomes" id="UP000066529"/>
    </source>
</evidence>
<protein>
    <recommendedName>
        <fullName evidence="1">4Fe-4S ferredoxin-type domain-containing protein</fullName>
    </recommendedName>
</protein>
<dbReference type="GeneID" id="24848031"/>
<dbReference type="KEGG" id="mthr:MSTHT_1104"/>
<feature type="domain" description="4Fe-4S ferredoxin-type" evidence="1">
    <location>
        <begin position="57"/>
        <end position="81"/>
    </location>
</feature>
<organism evidence="2 3">
    <name type="scientific">Methanosarcina thermophila (strain ATCC 43570 / DSM 1825 / OCM 12 / VKM B-1830 / TM-1)</name>
    <dbReference type="NCBI Taxonomy" id="523844"/>
    <lineage>
        <taxon>Archaea</taxon>
        <taxon>Methanobacteriati</taxon>
        <taxon>Methanobacteriota</taxon>
        <taxon>Stenosarchaea group</taxon>
        <taxon>Methanomicrobia</taxon>
        <taxon>Methanosarcinales</taxon>
        <taxon>Methanosarcinaceae</taxon>
        <taxon>Methanosarcina</taxon>
    </lineage>
</organism>
<evidence type="ECO:0000259" key="1">
    <source>
        <dbReference type="PROSITE" id="PS51379"/>
    </source>
</evidence>
<accession>A0A0E3KPH7</accession>
<dbReference type="PANTHER" id="PTHR43063:SF1">
    <property type="entry name" value="4FE-4S CLUSTER CONTAINING PARA FAMILY ATPASE PROTEIN"/>
    <property type="match status" value="1"/>
</dbReference>
<dbReference type="Gene3D" id="3.40.50.300">
    <property type="entry name" value="P-loop containing nucleotide triphosphate hydrolases"/>
    <property type="match status" value="1"/>
</dbReference>
<feature type="domain" description="4Fe-4S ferredoxin-type" evidence="1">
    <location>
        <begin position="86"/>
        <end position="115"/>
    </location>
</feature>
<proteinExistence type="predicted"/>
<evidence type="ECO:0000313" key="2">
    <source>
        <dbReference type="EMBL" id="AKB12862.1"/>
    </source>
</evidence>
<dbReference type="OrthoDB" id="65817at2157"/>
<dbReference type="PANTHER" id="PTHR43063">
    <property type="entry name" value="4FE-4S CLUSTER CONTAINING PARA FAMILY ATPASE PROTEIN"/>
    <property type="match status" value="1"/>
</dbReference>
<dbReference type="Pfam" id="PF01656">
    <property type="entry name" value="CbiA"/>
    <property type="match status" value="1"/>
</dbReference>
<gene>
    <name evidence="2" type="ORF">MSTHT_1104</name>
</gene>
<reference evidence="2 3" key="1">
    <citation type="submission" date="2014-07" db="EMBL/GenBank/DDBJ databases">
        <title>Methanogenic archaea and the global carbon cycle.</title>
        <authorList>
            <person name="Henriksen J.R."/>
            <person name="Luke J."/>
            <person name="Reinhart S."/>
            <person name="Benedict M.N."/>
            <person name="Youngblut N.D."/>
            <person name="Metcalf M.E."/>
            <person name="Whitaker R.J."/>
            <person name="Metcalf W.W."/>
        </authorList>
    </citation>
    <scope>NUCLEOTIDE SEQUENCE [LARGE SCALE GENOMIC DNA]</scope>
    <source>
        <strain evidence="3">ATCC 43570 / DSM 1825 / OCM 12 / VKM B-1830 / TM-1</strain>
    </source>
</reference>
<dbReference type="Proteomes" id="UP000066529">
    <property type="component" value="Chromosome"/>
</dbReference>
<dbReference type="Pfam" id="PF00037">
    <property type="entry name" value="Fer4"/>
    <property type="match status" value="1"/>
</dbReference>
<sequence length="285" mass="31292">MKIVIASGKGGTGKTTVSLNLALALSDVQLFDCDVEEPNCNLFLGFELEKVEDVVCSVPVINQERCSICWQCSDFCRYNALAALPDRVLFFPSLCHGCGGCTILCPEKAIQESQRSLGVIEKAKGESSPEFYRGLLNIGETMTSAVIKALKKHIDDRKIAILDAPPGTACPVVTSIEGMNYCVLVTESTPFGFYDLRLAVDVVRAIKVPFGVIINRYGLGDSRVEEYCKAEGIPVLLKIPNDRKIAELYSKGIPFVREMPEWNERFLSVFEAIKLQLAGKEEAGI</sequence>
<dbReference type="EMBL" id="CP009501">
    <property type="protein sequence ID" value="AKB12862.1"/>
    <property type="molecule type" value="Genomic_DNA"/>
</dbReference>
<dbReference type="SUPFAM" id="SSF52540">
    <property type="entry name" value="P-loop containing nucleoside triphosphate hydrolases"/>
    <property type="match status" value="1"/>
</dbReference>
<dbReference type="CDD" id="cd03110">
    <property type="entry name" value="SIMIBI_bact_arch"/>
    <property type="match status" value="1"/>
</dbReference>
<name>A0A0E3KPH7_METTT</name>
<dbReference type="InterPro" id="IPR027417">
    <property type="entry name" value="P-loop_NTPase"/>
</dbReference>
<dbReference type="PROSITE" id="PS51379">
    <property type="entry name" value="4FE4S_FER_2"/>
    <property type="match status" value="2"/>
</dbReference>
<dbReference type="InterPro" id="IPR017900">
    <property type="entry name" value="4Fe4S_Fe_S_CS"/>
</dbReference>
<dbReference type="InterPro" id="IPR002586">
    <property type="entry name" value="CobQ/CobB/MinD/ParA_Nub-bd_dom"/>
</dbReference>
<dbReference type="GO" id="GO:0016491">
    <property type="term" value="F:oxidoreductase activity"/>
    <property type="evidence" value="ECO:0007669"/>
    <property type="project" value="UniProtKB-ARBA"/>
</dbReference>
<dbReference type="PROSITE" id="PS00198">
    <property type="entry name" value="4FE4S_FER_1"/>
    <property type="match status" value="1"/>
</dbReference>
<dbReference type="PATRIC" id="fig|523844.20.peg.1402"/>